<comment type="similarity">
    <text evidence="1">Belongs to the ATP-dependent AMP-binding enzyme family.</text>
</comment>
<evidence type="ECO:0000256" key="5">
    <source>
        <dbReference type="ARBA" id="ARBA00022840"/>
    </source>
</evidence>
<accession>A0A1Y3PHI9</accession>
<dbReference type="Gene3D" id="3.40.50.12780">
    <property type="entry name" value="N-terminal domain of ligase-like"/>
    <property type="match status" value="1"/>
</dbReference>
<dbReference type="Pfam" id="PF13193">
    <property type="entry name" value="AMP-binding_C"/>
    <property type="match status" value="1"/>
</dbReference>
<dbReference type="Gene3D" id="3.30.300.30">
    <property type="match status" value="1"/>
</dbReference>
<dbReference type="FunFam" id="3.40.50.12780:FF:000001">
    <property type="entry name" value="Acetyl-coenzyme A synthetase"/>
    <property type="match status" value="1"/>
</dbReference>
<gene>
    <name evidence="11" type="ORF">BAA01_15560</name>
</gene>
<dbReference type="InterPro" id="IPR045851">
    <property type="entry name" value="AMP-bd_C_sf"/>
</dbReference>
<dbReference type="InterPro" id="IPR025110">
    <property type="entry name" value="AMP-bd_C"/>
</dbReference>
<dbReference type="GO" id="GO:0005524">
    <property type="term" value="F:ATP binding"/>
    <property type="evidence" value="ECO:0007669"/>
    <property type="project" value="UniProtKB-KW"/>
</dbReference>
<evidence type="ECO:0000256" key="7">
    <source>
        <dbReference type="NCBIfam" id="TIGR02188"/>
    </source>
</evidence>
<evidence type="ECO:0000256" key="1">
    <source>
        <dbReference type="ARBA" id="ARBA00006432"/>
    </source>
</evidence>
<keyword evidence="5" id="KW-0067">ATP-binding</keyword>
<evidence type="ECO:0000256" key="2">
    <source>
        <dbReference type="ARBA" id="ARBA00013275"/>
    </source>
</evidence>
<feature type="domain" description="Acetyl-coenzyme A synthetase N-terminal" evidence="10">
    <location>
        <begin position="37"/>
        <end position="90"/>
    </location>
</feature>
<proteinExistence type="inferred from homology"/>
<evidence type="ECO:0000259" key="10">
    <source>
        <dbReference type="Pfam" id="PF16177"/>
    </source>
</evidence>
<dbReference type="SUPFAM" id="SSF56801">
    <property type="entry name" value="Acetyl-CoA synthetase-like"/>
    <property type="match status" value="1"/>
</dbReference>
<feature type="domain" description="AMP-binding enzyme C-terminal" evidence="9">
    <location>
        <begin position="538"/>
        <end position="616"/>
    </location>
</feature>
<dbReference type="AlphaFoldDB" id="A0A1Y3PHI9"/>
<dbReference type="PANTHER" id="PTHR24095:SF14">
    <property type="entry name" value="ACETYL-COENZYME A SYNTHETASE 1"/>
    <property type="match status" value="1"/>
</dbReference>
<dbReference type="InterPro" id="IPR032387">
    <property type="entry name" value="ACAS_N"/>
</dbReference>
<dbReference type="InterPro" id="IPR011904">
    <property type="entry name" value="Ac_CoA_lig"/>
</dbReference>
<dbReference type="PANTHER" id="PTHR24095">
    <property type="entry name" value="ACETYL-COENZYME A SYNTHETASE"/>
    <property type="match status" value="1"/>
</dbReference>
<dbReference type="EMBL" id="LZRT01000085">
    <property type="protein sequence ID" value="OUM86845.1"/>
    <property type="molecule type" value="Genomic_DNA"/>
</dbReference>
<evidence type="ECO:0000313" key="11">
    <source>
        <dbReference type="EMBL" id="OUM86845.1"/>
    </source>
</evidence>
<keyword evidence="4" id="KW-0547">Nucleotide-binding</keyword>
<dbReference type="NCBIfam" id="TIGR02188">
    <property type="entry name" value="Ac_CoA_lig_AcsA"/>
    <property type="match status" value="1"/>
</dbReference>
<dbReference type="GO" id="GO:0005829">
    <property type="term" value="C:cytosol"/>
    <property type="evidence" value="ECO:0007669"/>
    <property type="project" value="TreeGrafter"/>
</dbReference>
<feature type="domain" description="AMP-dependent synthetase/ligase" evidence="8">
    <location>
        <begin position="93"/>
        <end position="476"/>
    </location>
</feature>
<name>A0A1Y3PHI9_9BACI</name>
<reference evidence="12" key="1">
    <citation type="submission" date="2016-06" db="EMBL/GenBank/DDBJ databases">
        <authorList>
            <person name="Nascimento L."/>
            <person name="Pereira R.V."/>
            <person name="Martins L.F."/>
            <person name="Quaggio R.B."/>
            <person name="Silva A.M."/>
            <person name="Setubal J.C."/>
        </authorList>
    </citation>
    <scope>NUCLEOTIDE SEQUENCE [LARGE SCALE GENOMIC DNA]</scope>
</reference>
<dbReference type="NCBIfam" id="NF001208">
    <property type="entry name" value="PRK00174.1"/>
    <property type="match status" value="1"/>
</dbReference>
<dbReference type="Pfam" id="PF16177">
    <property type="entry name" value="ACAS_N"/>
    <property type="match status" value="1"/>
</dbReference>
<dbReference type="GO" id="GO:0016208">
    <property type="term" value="F:AMP binding"/>
    <property type="evidence" value="ECO:0007669"/>
    <property type="project" value="InterPro"/>
</dbReference>
<protein>
    <recommendedName>
        <fullName evidence="2 7">Acetate--CoA ligase</fullName>
        <ecNumber evidence="2 7">6.2.1.1</ecNumber>
    </recommendedName>
</protein>
<evidence type="ECO:0000313" key="12">
    <source>
        <dbReference type="Proteomes" id="UP000196475"/>
    </source>
</evidence>
<evidence type="ECO:0000259" key="8">
    <source>
        <dbReference type="Pfam" id="PF00501"/>
    </source>
</evidence>
<keyword evidence="6" id="KW-0007">Acetylation</keyword>
<dbReference type="InterPro" id="IPR042099">
    <property type="entry name" value="ANL_N_sf"/>
</dbReference>
<evidence type="ECO:0000256" key="6">
    <source>
        <dbReference type="ARBA" id="ARBA00022990"/>
    </source>
</evidence>
<evidence type="ECO:0000256" key="3">
    <source>
        <dbReference type="ARBA" id="ARBA00022598"/>
    </source>
</evidence>
<dbReference type="InterPro" id="IPR000873">
    <property type="entry name" value="AMP-dep_synth/lig_dom"/>
</dbReference>
<keyword evidence="3 11" id="KW-0436">Ligase</keyword>
<sequence>MEIYGHEESLKMIQQARLIEPSESIRSVSYVRSMNEYQQKYEKTKASPELFWEEVAKELRWMAPWKEVLTGSLPDFQFFRGGMINICDNCVDRHLETHRRNKAAIIWEGEDGSSKVLTYQMLHDEVCRFANVLKRHGVKKGDVISVYMQNLPETFIALLACFRIGAVYNTVFAGFSPEALRERINDSKAKILITADVSYRRGRVIPLKENADKAIAEAPTIEKVIVFRRGGVEVPMTPGRDLDWSEEMQGAGRDYPCEPVEANEPGLLIYTSGTSGKPKGIVHAHGGFLVGTYAYTKYSLDLQERDIYWNTADIGWLTSHIFVLVGGLALGATVILYEGALDHPHPGRVYEMIERYRVNKLFSAPTAYRMLVKFGKELPQQYDLSSLELFASVGEPFNPEAWEWVYRHLGGGKAVISNTWGQTETGGTPLCGLPGAVPMKPGSCGVPLFGHVLDIVDEKGESCPDGVPGNLIIRRPFPSLARDVYGDRERYLNTYFSQVPGAYFTGDAAVRDADGHYWVLGRTDDVINVSGHRISTMEMESALVAYPNVVEAAVVEKPDPIKGAVPVAFVLLEPGTEKSKELEEALMNQVVQEIGAFARPARIYLVDALPRTRSGKIIRRMLRELVTEGQVKGDRTGLEDADALEQLMKDIGNV</sequence>
<dbReference type="EC" id="6.2.1.1" evidence="2 7"/>
<dbReference type="Proteomes" id="UP000196475">
    <property type="component" value="Unassembled WGS sequence"/>
</dbReference>
<evidence type="ECO:0000256" key="4">
    <source>
        <dbReference type="ARBA" id="ARBA00022741"/>
    </source>
</evidence>
<dbReference type="GO" id="GO:0003987">
    <property type="term" value="F:acetate-CoA ligase activity"/>
    <property type="evidence" value="ECO:0007669"/>
    <property type="project" value="UniProtKB-UniRule"/>
</dbReference>
<comment type="caution">
    <text evidence="11">The sequence shown here is derived from an EMBL/GenBank/DDBJ whole genome shotgun (WGS) entry which is preliminary data.</text>
</comment>
<dbReference type="Pfam" id="PF00501">
    <property type="entry name" value="AMP-binding"/>
    <property type="match status" value="1"/>
</dbReference>
<dbReference type="PROSITE" id="PS00455">
    <property type="entry name" value="AMP_BINDING"/>
    <property type="match status" value="1"/>
</dbReference>
<organism evidence="11 12">
    <name type="scientific">Bacillus thermozeamaize</name>
    <dbReference type="NCBI Taxonomy" id="230954"/>
    <lineage>
        <taxon>Bacteria</taxon>
        <taxon>Bacillati</taxon>
        <taxon>Bacillota</taxon>
        <taxon>Bacilli</taxon>
        <taxon>Bacillales</taxon>
        <taxon>Bacillaceae</taxon>
        <taxon>Bacillus</taxon>
    </lineage>
</organism>
<dbReference type="GO" id="GO:0019427">
    <property type="term" value="P:acetyl-CoA biosynthetic process from acetate"/>
    <property type="evidence" value="ECO:0007669"/>
    <property type="project" value="UniProtKB-UniRule"/>
</dbReference>
<evidence type="ECO:0000259" key="9">
    <source>
        <dbReference type="Pfam" id="PF13193"/>
    </source>
</evidence>
<dbReference type="InterPro" id="IPR020845">
    <property type="entry name" value="AMP-binding_CS"/>
</dbReference>